<dbReference type="InterPro" id="IPR056872">
    <property type="entry name" value="TTC3/DZIP3-like_helical"/>
</dbReference>
<evidence type="ECO:0000313" key="3">
    <source>
        <dbReference type="EMBL" id="PIO28933.1"/>
    </source>
</evidence>
<protein>
    <recommendedName>
        <fullName evidence="2">TTC3/DZIP3-like helical domain-containing protein</fullName>
    </recommendedName>
</protein>
<evidence type="ECO:0000259" key="2">
    <source>
        <dbReference type="Pfam" id="PF24525"/>
    </source>
</evidence>
<dbReference type="OrthoDB" id="8062037at2759"/>
<gene>
    <name evidence="3" type="ORF">AB205_0146820</name>
</gene>
<keyword evidence="1" id="KW-0175">Coiled coil</keyword>
<evidence type="ECO:0000256" key="1">
    <source>
        <dbReference type="SAM" id="Coils"/>
    </source>
</evidence>
<dbReference type="Proteomes" id="UP000228934">
    <property type="component" value="Unassembled WGS sequence"/>
</dbReference>
<accession>A0A2G9RP21</accession>
<keyword evidence="4" id="KW-1185">Reference proteome</keyword>
<dbReference type="PANTHER" id="PTHR17550:SF4">
    <property type="entry name" value="E3 UBIQUITIN-PROTEIN LIGASE TTC3"/>
    <property type="match status" value="1"/>
</dbReference>
<feature type="domain" description="TTC3/DZIP3-like helical" evidence="2">
    <location>
        <begin position="1"/>
        <end position="90"/>
    </location>
</feature>
<feature type="coiled-coil region" evidence="1">
    <location>
        <begin position="5"/>
        <end position="89"/>
    </location>
</feature>
<feature type="non-terminal residue" evidence="3">
    <location>
        <position position="91"/>
    </location>
</feature>
<reference evidence="4" key="1">
    <citation type="journal article" date="2017" name="Nat. Commun.">
        <title>The North American bullfrog draft genome provides insight into hormonal regulation of long noncoding RNA.</title>
        <authorList>
            <person name="Hammond S.A."/>
            <person name="Warren R.L."/>
            <person name="Vandervalk B.P."/>
            <person name="Kucuk E."/>
            <person name="Khan H."/>
            <person name="Gibb E.A."/>
            <person name="Pandoh P."/>
            <person name="Kirk H."/>
            <person name="Zhao Y."/>
            <person name="Jones M."/>
            <person name="Mungall A.J."/>
            <person name="Coope R."/>
            <person name="Pleasance S."/>
            <person name="Moore R.A."/>
            <person name="Holt R.A."/>
            <person name="Round J.M."/>
            <person name="Ohora S."/>
            <person name="Walle B.V."/>
            <person name="Veldhoen N."/>
            <person name="Helbing C.C."/>
            <person name="Birol I."/>
        </authorList>
    </citation>
    <scope>NUCLEOTIDE SEQUENCE [LARGE SCALE GENOMIC DNA]</scope>
</reference>
<dbReference type="AlphaFoldDB" id="A0A2G9RP21"/>
<dbReference type="EMBL" id="KV935895">
    <property type="protein sequence ID" value="PIO28933.1"/>
    <property type="molecule type" value="Genomic_DNA"/>
</dbReference>
<evidence type="ECO:0000313" key="4">
    <source>
        <dbReference type="Proteomes" id="UP000228934"/>
    </source>
</evidence>
<name>A0A2G9RP21_AQUCT</name>
<dbReference type="Pfam" id="PF24525">
    <property type="entry name" value="TTC3"/>
    <property type="match status" value="1"/>
</dbReference>
<proteinExistence type="predicted"/>
<sequence length="91" mass="10700">MEKEQTALIEQLKEATEKYESLKSRFQEEIVSLEAEIKMTVEYSKIAKLDLNALQQDQENKAKKWHQEKKENQEKIKALKNNIKMTTDASD</sequence>
<dbReference type="PANTHER" id="PTHR17550">
    <property type="entry name" value="E3 UBIQUITIN-PROTEIN LIGASE TTC3"/>
    <property type="match status" value="1"/>
</dbReference>
<organism evidence="3 4">
    <name type="scientific">Aquarana catesbeiana</name>
    <name type="common">American bullfrog</name>
    <name type="synonym">Rana catesbeiana</name>
    <dbReference type="NCBI Taxonomy" id="8400"/>
    <lineage>
        <taxon>Eukaryota</taxon>
        <taxon>Metazoa</taxon>
        <taxon>Chordata</taxon>
        <taxon>Craniata</taxon>
        <taxon>Vertebrata</taxon>
        <taxon>Euteleostomi</taxon>
        <taxon>Amphibia</taxon>
        <taxon>Batrachia</taxon>
        <taxon>Anura</taxon>
        <taxon>Neobatrachia</taxon>
        <taxon>Ranoidea</taxon>
        <taxon>Ranidae</taxon>
        <taxon>Aquarana</taxon>
    </lineage>
</organism>